<dbReference type="InterPro" id="IPR045121">
    <property type="entry name" value="CoAse"/>
</dbReference>
<dbReference type="PROSITE" id="PS51462">
    <property type="entry name" value="NUDIX"/>
    <property type="match status" value="1"/>
</dbReference>
<dbReference type="Proteomes" id="UP000092154">
    <property type="component" value="Unassembled WGS sequence"/>
</dbReference>
<keyword evidence="3" id="KW-0479">Metal-binding</keyword>
<dbReference type="AlphaFoldDB" id="A0A1B7N2A3"/>
<keyword evidence="6" id="KW-0464">Manganese</keyword>
<evidence type="ECO:0000256" key="5">
    <source>
        <dbReference type="ARBA" id="ARBA00022842"/>
    </source>
</evidence>
<keyword evidence="5" id="KW-0460">Magnesium</keyword>
<comment type="cofactor">
    <cofactor evidence="2">
        <name>Mg(2+)</name>
        <dbReference type="ChEBI" id="CHEBI:18420"/>
    </cofactor>
</comment>
<accession>A0A1B7N2A3</accession>
<protein>
    <recommendedName>
        <fullName evidence="7">Nudix hydrolase domain-containing protein</fullName>
    </recommendedName>
</protein>
<sequence>MKTIVRSIIGHEIELEHPTKNAKVSRYYVQQLLSFSVPKRSWRMLSRTLMTAAAHASTTRVHPSASLISLTSPFTLSTLRTLQNALVAHAVTTSKTNVIPGEVNAAVLVPLCNVNGVPGVLLELRGGNLRSHAGEVSFPGGRVDQADASFLDTALRETQEEVGIHPTQVDILGQFGPAEQSLKGMRVWPYVGFVYPPSSTSHTADTRSLDDPLPSISLSSLAISQSEVETVFHLPLSAFTAPSRLKLDMFRAATPYWAVDVSDIVEHLEWISDPSGQPEVGGGREGRLEVWGLTGWYMSLFMRILKVYQ</sequence>
<dbReference type="InParanoid" id="A0A1B7N2A3"/>
<dbReference type="CDD" id="cd03426">
    <property type="entry name" value="NUDIX_CoAse_Nudt7"/>
    <property type="match status" value="1"/>
</dbReference>
<evidence type="ECO:0000256" key="6">
    <source>
        <dbReference type="ARBA" id="ARBA00023211"/>
    </source>
</evidence>
<reference evidence="8 9" key="1">
    <citation type="submission" date="2016-06" db="EMBL/GenBank/DDBJ databases">
        <title>Comparative genomics of the ectomycorrhizal sister species Rhizopogon vinicolor and Rhizopogon vesiculosus (Basidiomycota: Boletales) reveals a divergence of the mating type B locus.</title>
        <authorList>
            <consortium name="DOE Joint Genome Institute"/>
            <person name="Mujic A.B."/>
            <person name="Kuo A."/>
            <person name="Tritt A."/>
            <person name="Lipzen A."/>
            <person name="Chen C."/>
            <person name="Johnson J."/>
            <person name="Sharma A."/>
            <person name="Barry K."/>
            <person name="Grigoriev I.V."/>
            <person name="Spatafora J.W."/>
        </authorList>
    </citation>
    <scope>NUCLEOTIDE SEQUENCE [LARGE SCALE GENOMIC DNA]</scope>
    <source>
        <strain evidence="8 9">AM-OR11-026</strain>
    </source>
</reference>
<evidence type="ECO:0000256" key="2">
    <source>
        <dbReference type="ARBA" id="ARBA00001946"/>
    </source>
</evidence>
<evidence type="ECO:0000313" key="8">
    <source>
        <dbReference type="EMBL" id="OAX38964.1"/>
    </source>
</evidence>
<dbReference type="PANTHER" id="PTHR12992">
    <property type="entry name" value="NUDIX HYDROLASE"/>
    <property type="match status" value="1"/>
</dbReference>
<dbReference type="STRING" id="1314800.A0A1B7N2A3"/>
<dbReference type="SUPFAM" id="SSF55811">
    <property type="entry name" value="Nudix"/>
    <property type="match status" value="1"/>
</dbReference>
<keyword evidence="9" id="KW-1185">Reference proteome</keyword>
<dbReference type="EMBL" id="KV448268">
    <property type="protein sequence ID" value="OAX38964.1"/>
    <property type="molecule type" value="Genomic_DNA"/>
</dbReference>
<organism evidence="8 9">
    <name type="scientific">Rhizopogon vinicolor AM-OR11-026</name>
    <dbReference type="NCBI Taxonomy" id="1314800"/>
    <lineage>
        <taxon>Eukaryota</taxon>
        <taxon>Fungi</taxon>
        <taxon>Dikarya</taxon>
        <taxon>Basidiomycota</taxon>
        <taxon>Agaricomycotina</taxon>
        <taxon>Agaricomycetes</taxon>
        <taxon>Agaricomycetidae</taxon>
        <taxon>Boletales</taxon>
        <taxon>Suillineae</taxon>
        <taxon>Rhizopogonaceae</taxon>
        <taxon>Rhizopogon</taxon>
    </lineage>
</organism>
<dbReference type="GO" id="GO:0010945">
    <property type="term" value="F:coenzyme A diphosphatase activity"/>
    <property type="evidence" value="ECO:0007669"/>
    <property type="project" value="InterPro"/>
</dbReference>
<dbReference type="GO" id="GO:0015938">
    <property type="term" value="P:coenzyme A catabolic process"/>
    <property type="evidence" value="ECO:0007669"/>
    <property type="project" value="TreeGrafter"/>
</dbReference>
<comment type="cofactor">
    <cofactor evidence="1">
        <name>Mn(2+)</name>
        <dbReference type="ChEBI" id="CHEBI:29035"/>
    </cofactor>
</comment>
<dbReference type="Pfam" id="PF00293">
    <property type="entry name" value="NUDIX"/>
    <property type="match status" value="1"/>
</dbReference>
<dbReference type="OrthoDB" id="206213at2759"/>
<dbReference type="Gene3D" id="3.90.79.10">
    <property type="entry name" value="Nucleoside Triphosphate Pyrophosphohydrolase"/>
    <property type="match status" value="1"/>
</dbReference>
<keyword evidence="4" id="KW-0378">Hydrolase</keyword>
<proteinExistence type="predicted"/>
<dbReference type="GO" id="GO:0046872">
    <property type="term" value="F:metal ion binding"/>
    <property type="evidence" value="ECO:0007669"/>
    <property type="project" value="UniProtKB-KW"/>
</dbReference>
<gene>
    <name evidence="8" type="ORF">K503DRAFT_740301</name>
</gene>
<feature type="domain" description="Nudix hydrolase" evidence="7">
    <location>
        <begin position="102"/>
        <end position="260"/>
    </location>
</feature>
<name>A0A1B7N2A3_9AGAM</name>
<dbReference type="InterPro" id="IPR015797">
    <property type="entry name" value="NUDIX_hydrolase-like_dom_sf"/>
</dbReference>
<evidence type="ECO:0000256" key="4">
    <source>
        <dbReference type="ARBA" id="ARBA00022801"/>
    </source>
</evidence>
<evidence type="ECO:0000256" key="1">
    <source>
        <dbReference type="ARBA" id="ARBA00001936"/>
    </source>
</evidence>
<evidence type="ECO:0000256" key="3">
    <source>
        <dbReference type="ARBA" id="ARBA00022723"/>
    </source>
</evidence>
<evidence type="ECO:0000313" key="9">
    <source>
        <dbReference type="Proteomes" id="UP000092154"/>
    </source>
</evidence>
<dbReference type="PANTHER" id="PTHR12992:SF24">
    <property type="entry name" value="PEROXISOMAL COENZYME A DIPHOSPHATASE NUDT7"/>
    <property type="match status" value="1"/>
</dbReference>
<dbReference type="InterPro" id="IPR000086">
    <property type="entry name" value="NUDIX_hydrolase_dom"/>
</dbReference>
<evidence type="ECO:0000259" key="7">
    <source>
        <dbReference type="PROSITE" id="PS51462"/>
    </source>
</evidence>